<keyword evidence="1" id="KW-0732">Signal</keyword>
<proteinExistence type="predicted"/>
<accession>A0A147BV23</accession>
<evidence type="ECO:0000256" key="1">
    <source>
        <dbReference type="SAM" id="SignalP"/>
    </source>
</evidence>
<reference evidence="2" key="1">
    <citation type="journal article" date="2018" name="PLoS Negl. Trop. Dis.">
        <title>Sialome diversity of ticks revealed by RNAseq of single tick salivary glands.</title>
        <authorList>
            <person name="Perner J."/>
            <person name="Kropackova S."/>
            <person name="Kopacek P."/>
            <person name="Ribeiro J.M."/>
        </authorList>
    </citation>
    <scope>NUCLEOTIDE SEQUENCE</scope>
    <source>
        <strain evidence="2">Siblings of single egg batch collected in Ceske Budejovice</strain>
        <tissue evidence="2">Salivary glands</tissue>
    </source>
</reference>
<sequence length="103" mass="11455">MALVLGKHLVLWELAVQVFPDVVHPAGVSRVLVQLRKLSLVALHEEVSPRQILPGLGSHRRRNALAAPITHLLEALGHVPFPVFQHVSPLEFTLPLHLNWHTA</sequence>
<evidence type="ECO:0000313" key="2">
    <source>
        <dbReference type="EMBL" id="JAR94185.1"/>
    </source>
</evidence>
<feature type="signal peptide" evidence="1">
    <location>
        <begin position="1"/>
        <end position="25"/>
    </location>
</feature>
<organism evidence="2">
    <name type="scientific">Ixodes ricinus</name>
    <name type="common">Common tick</name>
    <name type="synonym">Acarus ricinus</name>
    <dbReference type="NCBI Taxonomy" id="34613"/>
    <lineage>
        <taxon>Eukaryota</taxon>
        <taxon>Metazoa</taxon>
        <taxon>Ecdysozoa</taxon>
        <taxon>Arthropoda</taxon>
        <taxon>Chelicerata</taxon>
        <taxon>Arachnida</taxon>
        <taxon>Acari</taxon>
        <taxon>Parasitiformes</taxon>
        <taxon>Ixodida</taxon>
        <taxon>Ixodoidea</taxon>
        <taxon>Ixodidae</taxon>
        <taxon>Ixodinae</taxon>
        <taxon>Ixodes</taxon>
    </lineage>
</organism>
<name>A0A147BV23_IXORI</name>
<protein>
    <submittedName>
        <fullName evidence="2">Putative secreted protein</fullName>
    </submittedName>
</protein>
<dbReference type="AlphaFoldDB" id="A0A147BV23"/>
<feature type="chain" id="PRO_5007542954" evidence="1">
    <location>
        <begin position="26"/>
        <end position="103"/>
    </location>
</feature>
<dbReference type="EMBL" id="GEGO01001219">
    <property type="protein sequence ID" value="JAR94185.1"/>
    <property type="molecule type" value="Transcribed_RNA"/>
</dbReference>